<feature type="region of interest" description="Disordered" evidence="2">
    <location>
        <begin position="440"/>
        <end position="469"/>
    </location>
</feature>
<feature type="compositionally biased region" description="Polar residues" evidence="2">
    <location>
        <begin position="615"/>
        <end position="656"/>
    </location>
</feature>
<feature type="region of interest" description="Disordered" evidence="2">
    <location>
        <begin position="550"/>
        <end position="577"/>
    </location>
</feature>
<dbReference type="InterPro" id="IPR059025">
    <property type="entry name" value="STB6_N"/>
</dbReference>
<dbReference type="Pfam" id="PF25995">
    <property type="entry name" value="STB6_N"/>
    <property type="match status" value="1"/>
</dbReference>
<feature type="region of interest" description="Disordered" evidence="2">
    <location>
        <begin position="496"/>
        <end position="516"/>
    </location>
</feature>
<accession>A0A6A5SKF6</accession>
<evidence type="ECO:0000256" key="1">
    <source>
        <dbReference type="SAM" id="Coils"/>
    </source>
</evidence>
<dbReference type="PANTHER" id="PTHR31011">
    <property type="entry name" value="PROTEIN STB2-RELATED"/>
    <property type="match status" value="1"/>
</dbReference>
<evidence type="ECO:0000256" key="2">
    <source>
        <dbReference type="SAM" id="MobiDB-lite"/>
    </source>
</evidence>
<feature type="domain" description="STB6-like N-terminal" evidence="3">
    <location>
        <begin position="72"/>
        <end position="213"/>
    </location>
</feature>
<sequence length="896" mass="99971">MALPLPTSPSRTHTEKELRRQMSLLQTIPQITSIEHKNTTPTRPQPAPKAPTAETMPDEARIMSPTSPTGHQRFVLTDLVAARYIEEDPTTTCHVLARRQKIEGYEIYLVEQWACSRTHPTFLITTYTGNPEDTVLATIISVPKDETEWSPQMRLYFTSLTEYHARRKDTPYGALMITNLSGFPSSLTVIPIPGGDMKKYREPFFVNENLKRLGCSGRLGIKLAPPSSATQAKFQQLYRTSEKIPFNASVIELVKLCQVALVLFGKLEPEYADGLLCDITEKAINDWWIEFGAEYYTVEPHDGILGPTTVAALLGMLMGARNRLSACNAAVAKDVFDIEATKRGIAHFQKSQHLPRTRRLDRQTLDKLRRASAKAASKEGWAVPRAFKSTVAELGGKGGEMVMGIVGAGQKDGIAEVETVDIDQFAELVRGEHAKWLWHGKPRKSTSGDTMFDRLPGEEHSTSPDKHDHTIKPIRRETTLEQQKIIKRDTGSEEFKKADTFTPDGMEKESSKDPFSKRAAIKAKLESGSGFHHIKHAVGLRTHASKFTREEHGRHGLHRTKSGITPTQYADTNDPRTSMDYDEGYPNDPYSIMSPQNSHASEAAFTKALTETPRESATSLAIKRTSNSGQQPSALRTSVAESDVSDQPPTVASSIAGSTYHGIDLNSNLPVDEAHQIPPLLRRTQSSDQFDIYRAPRNEDWWPRHLSFSIAEESVSRWTPVVPADPDESAIADDDTTTLTAQLANQNMASEQLKRLHHRIALLSSKDKTWVLSRLDAITTLENSALGDIETLESIYYPRLDTYHALREDTHAVVTNNRSHLTASLRELGNVSDKLEYEISALRGKVEDVEDVLGEFERQVEFVEHRAGHLDRVLGQREGWVRWGVRVLTGVGRAPG</sequence>
<proteinExistence type="predicted"/>
<reference evidence="4" key="1">
    <citation type="journal article" date="2020" name="Stud. Mycol.">
        <title>101 Dothideomycetes genomes: a test case for predicting lifestyles and emergence of pathogens.</title>
        <authorList>
            <person name="Haridas S."/>
            <person name="Albert R."/>
            <person name="Binder M."/>
            <person name="Bloem J."/>
            <person name="Labutti K."/>
            <person name="Salamov A."/>
            <person name="Andreopoulos B."/>
            <person name="Baker S."/>
            <person name="Barry K."/>
            <person name="Bills G."/>
            <person name="Bluhm B."/>
            <person name="Cannon C."/>
            <person name="Castanera R."/>
            <person name="Culley D."/>
            <person name="Daum C."/>
            <person name="Ezra D."/>
            <person name="Gonzalez J."/>
            <person name="Henrissat B."/>
            <person name="Kuo A."/>
            <person name="Liang C."/>
            <person name="Lipzen A."/>
            <person name="Lutzoni F."/>
            <person name="Magnuson J."/>
            <person name="Mondo S."/>
            <person name="Nolan M."/>
            <person name="Ohm R."/>
            <person name="Pangilinan J."/>
            <person name="Park H.-J."/>
            <person name="Ramirez L."/>
            <person name="Alfaro M."/>
            <person name="Sun H."/>
            <person name="Tritt A."/>
            <person name="Yoshinaga Y."/>
            <person name="Zwiers L.-H."/>
            <person name="Turgeon B."/>
            <person name="Goodwin S."/>
            <person name="Spatafora J."/>
            <person name="Crous P."/>
            <person name="Grigoriev I."/>
        </authorList>
    </citation>
    <scope>NUCLEOTIDE SEQUENCE</scope>
    <source>
        <strain evidence="4">CBS 161.51</strain>
    </source>
</reference>
<protein>
    <recommendedName>
        <fullName evidence="3">STB6-like N-terminal domain-containing protein</fullName>
    </recommendedName>
</protein>
<organism evidence="4 5">
    <name type="scientific">Clathrospora elynae</name>
    <dbReference type="NCBI Taxonomy" id="706981"/>
    <lineage>
        <taxon>Eukaryota</taxon>
        <taxon>Fungi</taxon>
        <taxon>Dikarya</taxon>
        <taxon>Ascomycota</taxon>
        <taxon>Pezizomycotina</taxon>
        <taxon>Dothideomycetes</taxon>
        <taxon>Pleosporomycetidae</taxon>
        <taxon>Pleosporales</taxon>
        <taxon>Diademaceae</taxon>
        <taxon>Clathrospora</taxon>
    </lineage>
</organism>
<gene>
    <name evidence="4" type="ORF">EJ02DRAFT_409375</name>
</gene>
<dbReference type="Proteomes" id="UP000800038">
    <property type="component" value="Unassembled WGS sequence"/>
</dbReference>
<feature type="region of interest" description="Disordered" evidence="2">
    <location>
        <begin position="610"/>
        <end position="656"/>
    </location>
</feature>
<feature type="compositionally biased region" description="Basic and acidic residues" evidence="2">
    <location>
        <begin position="451"/>
        <end position="469"/>
    </location>
</feature>
<feature type="coiled-coil region" evidence="1">
    <location>
        <begin position="839"/>
        <end position="866"/>
    </location>
</feature>
<dbReference type="OrthoDB" id="19806at2759"/>
<name>A0A6A5SKF6_9PLEO</name>
<dbReference type="InterPro" id="IPR038919">
    <property type="entry name" value="STB2/STB2"/>
</dbReference>
<feature type="compositionally biased region" description="Polar residues" evidence="2">
    <location>
        <begin position="562"/>
        <end position="571"/>
    </location>
</feature>
<keyword evidence="5" id="KW-1185">Reference proteome</keyword>
<dbReference type="PANTHER" id="PTHR31011:SF2">
    <property type="entry name" value="PROTEIN STB2-RELATED"/>
    <property type="match status" value="1"/>
</dbReference>
<dbReference type="AlphaFoldDB" id="A0A6A5SKF6"/>
<evidence type="ECO:0000313" key="5">
    <source>
        <dbReference type="Proteomes" id="UP000800038"/>
    </source>
</evidence>
<evidence type="ECO:0000313" key="4">
    <source>
        <dbReference type="EMBL" id="KAF1939016.1"/>
    </source>
</evidence>
<dbReference type="EMBL" id="ML976090">
    <property type="protein sequence ID" value="KAF1939016.1"/>
    <property type="molecule type" value="Genomic_DNA"/>
</dbReference>
<keyword evidence="1" id="KW-0175">Coiled coil</keyword>
<feature type="region of interest" description="Disordered" evidence="2">
    <location>
        <begin position="32"/>
        <end position="56"/>
    </location>
</feature>
<dbReference type="GO" id="GO:0070822">
    <property type="term" value="C:Sin3-type complex"/>
    <property type="evidence" value="ECO:0007669"/>
    <property type="project" value="TreeGrafter"/>
</dbReference>
<evidence type="ECO:0000259" key="3">
    <source>
        <dbReference type="Pfam" id="PF25995"/>
    </source>
</evidence>